<keyword evidence="3" id="KW-1185">Reference proteome</keyword>
<accession>A0ABV5UFR6</accession>
<evidence type="ECO:0000313" key="3">
    <source>
        <dbReference type="Proteomes" id="UP001589535"/>
    </source>
</evidence>
<dbReference type="EMBL" id="JBHMBK010000049">
    <property type="protein sequence ID" value="MFB9690245.1"/>
    <property type="molecule type" value="Genomic_DNA"/>
</dbReference>
<feature type="transmembrane region" description="Helical" evidence="1">
    <location>
        <begin position="18"/>
        <end position="38"/>
    </location>
</feature>
<protein>
    <recommendedName>
        <fullName evidence="4">PEP-CTERM protein-sorting domain-containing protein</fullName>
    </recommendedName>
</protein>
<gene>
    <name evidence="2" type="ORF">ACFFTO_39235</name>
</gene>
<evidence type="ECO:0008006" key="4">
    <source>
        <dbReference type="Google" id="ProtNLM"/>
    </source>
</evidence>
<evidence type="ECO:0000256" key="1">
    <source>
        <dbReference type="SAM" id="Phobius"/>
    </source>
</evidence>
<dbReference type="RefSeq" id="WP_378205319.1">
    <property type="nucleotide sequence ID" value="NZ_JBHMBK010000049.1"/>
</dbReference>
<keyword evidence="1" id="KW-0812">Transmembrane</keyword>
<proteinExistence type="predicted"/>
<reference evidence="2 3" key="1">
    <citation type="submission" date="2024-09" db="EMBL/GenBank/DDBJ databases">
        <authorList>
            <person name="Sun Q."/>
            <person name="Mori K."/>
        </authorList>
    </citation>
    <scope>NUCLEOTIDE SEQUENCE [LARGE SCALE GENOMIC DNA]</scope>
    <source>
        <strain evidence="2 3">JCM 13852</strain>
    </source>
</reference>
<organism evidence="2 3">
    <name type="scientific">Amycolatopsis plumensis</name>
    <dbReference type="NCBI Taxonomy" id="236508"/>
    <lineage>
        <taxon>Bacteria</taxon>
        <taxon>Bacillati</taxon>
        <taxon>Actinomycetota</taxon>
        <taxon>Actinomycetes</taxon>
        <taxon>Pseudonocardiales</taxon>
        <taxon>Pseudonocardiaceae</taxon>
        <taxon>Amycolatopsis</taxon>
    </lineage>
</organism>
<name>A0ABV5UFR6_9PSEU</name>
<keyword evidence="1" id="KW-0472">Membrane</keyword>
<evidence type="ECO:0000313" key="2">
    <source>
        <dbReference type="EMBL" id="MFB9690245.1"/>
    </source>
</evidence>
<sequence length="44" mass="4764">MLACLTIVVVLGGGAGSWIFLLLLVLCAFFLGRGIFLLRRPQSK</sequence>
<comment type="caution">
    <text evidence="2">The sequence shown here is derived from an EMBL/GenBank/DDBJ whole genome shotgun (WGS) entry which is preliminary data.</text>
</comment>
<keyword evidence="1" id="KW-1133">Transmembrane helix</keyword>
<dbReference type="Proteomes" id="UP001589535">
    <property type="component" value="Unassembled WGS sequence"/>
</dbReference>